<feature type="domain" description="Dihydroneopterin aldolase/epimerase" evidence="7">
    <location>
        <begin position="4"/>
        <end position="114"/>
    </location>
</feature>
<dbReference type="EMBL" id="JACNJN010000222">
    <property type="protein sequence ID" value="MBC8337026.1"/>
    <property type="molecule type" value="Genomic_DNA"/>
</dbReference>
<dbReference type="SUPFAM" id="SSF55620">
    <property type="entry name" value="Tetrahydrobiopterin biosynthesis enzymes-like"/>
    <property type="match status" value="1"/>
</dbReference>
<comment type="function">
    <text evidence="6">Catalyzes the conversion of 7,8-dihydroneopterin to 6-hydroxymethyl-7,8-dihydropterin.</text>
</comment>
<proteinExistence type="inferred from homology"/>
<sequence>MDKILITNLHVLAIIGVYEHERSNPQDILINITLFTDTRRAAKTDQLEDCINYDALSQKIRAHTESIQRETVEALAEDIAGICLEEARVKKTLVRVEKPEALDYVEKVGVEIERP</sequence>
<dbReference type="InterPro" id="IPR006157">
    <property type="entry name" value="FolB_dom"/>
</dbReference>
<evidence type="ECO:0000256" key="1">
    <source>
        <dbReference type="ARBA" id="ARBA00001353"/>
    </source>
</evidence>
<dbReference type="InterPro" id="IPR043133">
    <property type="entry name" value="GTP-CH-I_C/QueF"/>
</dbReference>
<keyword evidence="5 6" id="KW-0456">Lyase</keyword>
<evidence type="ECO:0000313" key="8">
    <source>
        <dbReference type="EMBL" id="MBC8337026.1"/>
    </source>
</evidence>
<evidence type="ECO:0000256" key="3">
    <source>
        <dbReference type="ARBA" id="ARBA00005708"/>
    </source>
</evidence>
<evidence type="ECO:0000256" key="2">
    <source>
        <dbReference type="ARBA" id="ARBA00005013"/>
    </source>
</evidence>
<organism evidence="8 9">
    <name type="scientific">Candidatus Desulfolinea nitratireducens</name>
    <dbReference type="NCBI Taxonomy" id="2841698"/>
    <lineage>
        <taxon>Bacteria</taxon>
        <taxon>Bacillati</taxon>
        <taxon>Chloroflexota</taxon>
        <taxon>Anaerolineae</taxon>
        <taxon>Anaerolineales</taxon>
        <taxon>Anaerolineales incertae sedis</taxon>
        <taxon>Candidatus Desulfolinea</taxon>
    </lineage>
</organism>
<evidence type="ECO:0000313" key="9">
    <source>
        <dbReference type="Proteomes" id="UP000614469"/>
    </source>
</evidence>
<dbReference type="InterPro" id="IPR006156">
    <property type="entry name" value="Dihydroneopterin_aldolase"/>
</dbReference>
<comment type="caution">
    <text evidence="8">The sequence shown here is derived from an EMBL/GenBank/DDBJ whole genome shotgun (WGS) entry which is preliminary data.</text>
</comment>
<protein>
    <recommendedName>
        <fullName evidence="6">7,8-dihydroneopterin aldolase</fullName>
        <ecNumber evidence="6">4.1.2.25</ecNumber>
    </recommendedName>
</protein>
<dbReference type="UniPathway" id="UPA00077">
    <property type="reaction ID" value="UER00154"/>
</dbReference>
<dbReference type="GO" id="GO:0005737">
    <property type="term" value="C:cytoplasm"/>
    <property type="evidence" value="ECO:0007669"/>
    <property type="project" value="TreeGrafter"/>
</dbReference>
<dbReference type="NCBIfam" id="TIGR00526">
    <property type="entry name" value="folB_dom"/>
    <property type="match status" value="1"/>
</dbReference>
<dbReference type="NCBIfam" id="TIGR00525">
    <property type="entry name" value="folB"/>
    <property type="match status" value="1"/>
</dbReference>
<dbReference type="Pfam" id="PF02152">
    <property type="entry name" value="FolB"/>
    <property type="match status" value="1"/>
</dbReference>
<name>A0A8J6NJL0_9CHLR</name>
<dbReference type="GO" id="GO:0046656">
    <property type="term" value="P:folic acid biosynthetic process"/>
    <property type="evidence" value="ECO:0007669"/>
    <property type="project" value="UniProtKB-UniRule"/>
</dbReference>
<comment type="similarity">
    <text evidence="3 6">Belongs to the DHNA family.</text>
</comment>
<accession>A0A8J6NJL0</accession>
<reference evidence="8 9" key="1">
    <citation type="submission" date="2020-08" db="EMBL/GenBank/DDBJ databases">
        <title>Bridging the membrane lipid divide: bacteria of the FCB group superphylum have the potential to synthesize archaeal ether lipids.</title>
        <authorList>
            <person name="Villanueva L."/>
            <person name="Von Meijenfeldt F.A.B."/>
            <person name="Westbye A.B."/>
            <person name="Yadav S."/>
            <person name="Hopmans E.C."/>
            <person name="Dutilh B.E."/>
            <person name="Sinninghe Damste J.S."/>
        </authorList>
    </citation>
    <scope>NUCLEOTIDE SEQUENCE [LARGE SCALE GENOMIC DNA]</scope>
    <source>
        <strain evidence="8">NIOZ-UU36</strain>
    </source>
</reference>
<dbReference type="PANTHER" id="PTHR42844:SF1">
    <property type="entry name" value="DIHYDRONEOPTERIN ALDOLASE 1-RELATED"/>
    <property type="match status" value="1"/>
</dbReference>
<dbReference type="SMART" id="SM00905">
    <property type="entry name" value="FolB"/>
    <property type="match status" value="1"/>
</dbReference>
<evidence type="ECO:0000256" key="4">
    <source>
        <dbReference type="ARBA" id="ARBA00022909"/>
    </source>
</evidence>
<evidence type="ECO:0000256" key="6">
    <source>
        <dbReference type="RuleBase" id="RU362079"/>
    </source>
</evidence>
<dbReference type="PANTHER" id="PTHR42844">
    <property type="entry name" value="DIHYDRONEOPTERIN ALDOLASE 1-RELATED"/>
    <property type="match status" value="1"/>
</dbReference>
<comment type="catalytic activity">
    <reaction evidence="1 6">
        <text>7,8-dihydroneopterin = 6-hydroxymethyl-7,8-dihydropterin + glycolaldehyde</text>
        <dbReference type="Rhea" id="RHEA:10540"/>
        <dbReference type="ChEBI" id="CHEBI:17001"/>
        <dbReference type="ChEBI" id="CHEBI:17071"/>
        <dbReference type="ChEBI" id="CHEBI:44841"/>
        <dbReference type="EC" id="4.1.2.25"/>
    </reaction>
</comment>
<dbReference type="Proteomes" id="UP000614469">
    <property type="component" value="Unassembled WGS sequence"/>
</dbReference>
<evidence type="ECO:0000256" key="5">
    <source>
        <dbReference type="ARBA" id="ARBA00023239"/>
    </source>
</evidence>
<dbReference type="GO" id="GO:0004150">
    <property type="term" value="F:dihydroneopterin aldolase activity"/>
    <property type="evidence" value="ECO:0007669"/>
    <property type="project" value="UniProtKB-UniRule"/>
</dbReference>
<keyword evidence="4 6" id="KW-0289">Folate biosynthesis</keyword>
<dbReference type="EC" id="4.1.2.25" evidence="6"/>
<comment type="pathway">
    <text evidence="2 6">Cofactor biosynthesis; tetrahydrofolate biosynthesis; 2-amino-4-hydroxy-6-hydroxymethyl-7,8-dihydropteridine diphosphate from 7,8-dihydroneopterin triphosphate: step 3/4.</text>
</comment>
<gene>
    <name evidence="8" type="primary">folB</name>
    <name evidence="8" type="ORF">H8E29_17355</name>
</gene>
<evidence type="ECO:0000259" key="7">
    <source>
        <dbReference type="SMART" id="SM00905"/>
    </source>
</evidence>
<dbReference type="GO" id="GO:0046654">
    <property type="term" value="P:tetrahydrofolate biosynthetic process"/>
    <property type="evidence" value="ECO:0007669"/>
    <property type="project" value="UniProtKB-UniRule"/>
</dbReference>
<dbReference type="AlphaFoldDB" id="A0A8J6NJL0"/>
<dbReference type="Gene3D" id="3.30.1130.10">
    <property type="match status" value="1"/>
</dbReference>
<dbReference type="CDD" id="cd00534">
    <property type="entry name" value="DHNA_DHNTPE"/>
    <property type="match status" value="1"/>
</dbReference>